<feature type="domain" description="Transposase-associated" evidence="1">
    <location>
        <begin position="3"/>
        <end position="76"/>
    </location>
</feature>
<reference evidence="2 3" key="1">
    <citation type="submission" date="2024-01" db="EMBL/GenBank/DDBJ databases">
        <title>A telomere-to-telomere, gap-free genome of sweet tea (Lithocarpus litseifolius).</title>
        <authorList>
            <person name="Zhou J."/>
        </authorList>
    </citation>
    <scope>NUCLEOTIDE SEQUENCE [LARGE SCALE GENOMIC DNA]</scope>
    <source>
        <strain evidence="2">Zhou-2022a</strain>
        <tissue evidence="2">Leaf</tissue>
    </source>
</reference>
<dbReference type="EMBL" id="JAZDWU010000008">
    <property type="protein sequence ID" value="KAK9994657.1"/>
    <property type="molecule type" value="Genomic_DNA"/>
</dbReference>
<dbReference type="Pfam" id="PF02992">
    <property type="entry name" value="Transposase_21"/>
    <property type="match status" value="1"/>
</dbReference>
<gene>
    <name evidence="2" type="ORF">SO802_024360</name>
</gene>
<sequence>MERNWEKLRNKALPEYRQGIKDFLDFAFEHTTMGDKIYCSCKKCNNYFAKTRDDVEDDLLPTGILPSYTHWFRHGEERHFQTCDSLDSDDELDGDRLSEMVEDYCAAFNAASCVAGDSSGDGSVRGKKVPHKVLHYFPITPRLKRFSLSKKIASYMTWHHDKRVDDGLLRHPADSKAWKNFDEIHESFSSEKRNVRLDLAGDGFNPYGNMSTNHSTWPVVLDPYNLPPWICMKQSYFMRASLIPGPKGPGIKIDIYLQPLIDELNKSWEVGITTFDSSRNQNFNMRAAVLWTINDFPAYRNLSGWNTMGALARPSCHNETSSSYLQNGRKFCFKWHRCFLPIKHRWRLESKKFDGKKEIGLSPKQLFGDDVFSQLCDLEF</sequence>
<dbReference type="AlphaFoldDB" id="A0AAW2CAV3"/>
<dbReference type="Pfam" id="PF13963">
    <property type="entry name" value="Transpos_assoc"/>
    <property type="match status" value="1"/>
</dbReference>
<comment type="caution">
    <text evidence="2">The sequence shown here is derived from an EMBL/GenBank/DDBJ whole genome shotgun (WGS) entry which is preliminary data.</text>
</comment>
<dbReference type="PANTHER" id="PTHR10775">
    <property type="entry name" value="OS08G0208400 PROTEIN"/>
    <property type="match status" value="1"/>
</dbReference>
<evidence type="ECO:0000313" key="3">
    <source>
        <dbReference type="Proteomes" id="UP001459277"/>
    </source>
</evidence>
<proteinExistence type="predicted"/>
<keyword evidence="3" id="KW-1185">Reference proteome</keyword>
<name>A0AAW2CAV3_9ROSI</name>
<accession>A0AAW2CAV3</accession>
<dbReference type="Proteomes" id="UP001459277">
    <property type="component" value="Unassembled WGS sequence"/>
</dbReference>
<evidence type="ECO:0000259" key="1">
    <source>
        <dbReference type="Pfam" id="PF13963"/>
    </source>
</evidence>
<dbReference type="InterPro" id="IPR029480">
    <property type="entry name" value="Transpos_assoc"/>
</dbReference>
<organism evidence="2 3">
    <name type="scientific">Lithocarpus litseifolius</name>
    <dbReference type="NCBI Taxonomy" id="425828"/>
    <lineage>
        <taxon>Eukaryota</taxon>
        <taxon>Viridiplantae</taxon>
        <taxon>Streptophyta</taxon>
        <taxon>Embryophyta</taxon>
        <taxon>Tracheophyta</taxon>
        <taxon>Spermatophyta</taxon>
        <taxon>Magnoliopsida</taxon>
        <taxon>eudicotyledons</taxon>
        <taxon>Gunneridae</taxon>
        <taxon>Pentapetalae</taxon>
        <taxon>rosids</taxon>
        <taxon>fabids</taxon>
        <taxon>Fagales</taxon>
        <taxon>Fagaceae</taxon>
        <taxon>Lithocarpus</taxon>
    </lineage>
</organism>
<dbReference type="InterPro" id="IPR004242">
    <property type="entry name" value="Transposase_21"/>
</dbReference>
<protein>
    <recommendedName>
        <fullName evidence="1">Transposase-associated domain-containing protein</fullName>
    </recommendedName>
</protein>
<evidence type="ECO:0000313" key="2">
    <source>
        <dbReference type="EMBL" id="KAK9994657.1"/>
    </source>
</evidence>
<dbReference type="PANTHER" id="PTHR10775:SF182">
    <property type="entry name" value="TRANSPOSON, EN_SPM-LIKE, TRANSPOSASE-ASSOCIATED DOMAIN PROTEIN-RELATED"/>
    <property type="match status" value="1"/>
</dbReference>